<dbReference type="AlphaFoldDB" id="A0A8D5FPY1"/>
<dbReference type="Pfam" id="PF04986">
    <property type="entry name" value="Y2_Tnp"/>
    <property type="match status" value="1"/>
</dbReference>
<dbReference type="GO" id="GO:0006313">
    <property type="term" value="P:DNA transposition"/>
    <property type="evidence" value="ECO:0007669"/>
    <property type="project" value="InterPro"/>
</dbReference>
<dbReference type="GO" id="GO:0004803">
    <property type="term" value="F:transposase activity"/>
    <property type="evidence" value="ECO:0007669"/>
    <property type="project" value="InterPro"/>
</dbReference>
<dbReference type="Proteomes" id="UP000826725">
    <property type="component" value="Chromosome"/>
</dbReference>
<feature type="domain" description="Transposase zinc-binding" evidence="2">
    <location>
        <begin position="2"/>
        <end position="65"/>
    </location>
</feature>
<organism evidence="3 4">
    <name type="scientific">Desulfomarina profundi</name>
    <dbReference type="NCBI Taxonomy" id="2772557"/>
    <lineage>
        <taxon>Bacteria</taxon>
        <taxon>Pseudomonadati</taxon>
        <taxon>Thermodesulfobacteriota</taxon>
        <taxon>Desulfobulbia</taxon>
        <taxon>Desulfobulbales</taxon>
        <taxon>Desulfobulbaceae</taxon>
        <taxon>Desulfomarina</taxon>
    </lineage>
</organism>
<evidence type="ECO:0000259" key="1">
    <source>
        <dbReference type="Pfam" id="PF04986"/>
    </source>
</evidence>
<dbReference type="EMBL" id="AP024086">
    <property type="protein sequence ID" value="BCL61590.1"/>
    <property type="molecule type" value="Genomic_DNA"/>
</dbReference>
<dbReference type="PANTHER" id="PTHR37023:SF1">
    <property type="entry name" value="ISSOD25 TRANSPOSASE TNPA_ISSOD25"/>
    <property type="match status" value="1"/>
</dbReference>
<name>A0A8D5FPY1_9BACT</name>
<dbReference type="InterPro" id="IPR007069">
    <property type="entry name" value="Transposase_32"/>
</dbReference>
<sequence>MAICHTSDLGGHVEQCPSGHVERIYYNSCGHRFCPRCAARIRHKWLLAREAKLLPVRHYHTIFTLAHTFNALWYYNHRTMGDLLFHSGVNALKALLADPRWLGAEVGITATLETWDDRMLFHPHLHCMVTGGGLTAEGDWIDVANPNCLIAVKPLMYEFRKRFCQRLKQLLKDDKLTLPGETTKRQWLSRLNKINRRNWTVFIAKQPENGGPTAIDILRYLSEDVAGGPLSSDRLVPQSSEFSATQLAYLNCKRSSDPTRDIRYHKILSRQIHRKEVFVVCGGFSKG</sequence>
<dbReference type="Pfam" id="PF14319">
    <property type="entry name" value="Zn_Tnp_IS91"/>
    <property type="match status" value="1"/>
</dbReference>
<feature type="domain" description="Transposase IS801/IS1294" evidence="1">
    <location>
        <begin position="107"/>
        <end position="241"/>
    </location>
</feature>
<dbReference type="PANTHER" id="PTHR37023">
    <property type="entry name" value="TRANSPOSASE"/>
    <property type="match status" value="1"/>
</dbReference>
<proteinExistence type="predicted"/>
<reference evidence="3" key="1">
    <citation type="submission" date="2020-09" db="EMBL/GenBank/DDBJ databases">
        <title>Desulfogranum mesoprofundum gen. nov., sp. nov., a novel mesophilic, sulfate-reducing chemolithoautotroph isolated from a deep-sea hydrothermal vent chimney in the Suiyo Seamount.</title>
        <authorList>
            <person name="Hashimoto Y."/>
            <person name="Nakagawa S."/>
        </authorList>
    </citation>
    <scope>NUCLEOTIDE SEQUENCE</scope>
    <source>
        <strain evidence="3">KT2</strain>
    </source>
</reference>
<keyword evidence="4" id="KW-1185">Reference proteome</keyword>
<evidence type="ECO:0008006" key="5">
    <source>
        <dbReference type="Google" id="ProtNLM"/>
    </source>
</evidence>
<evidence type="ECO:0000313" key="3">
    <source>
        <dbReference type="EMBL" id="BCL61590.1"/>
    </source>
</evidence>
<dbReference type="InterPro" id="IPR026889">
    <property type="entry name" value="Zn_Tnp"/>
</dbReference>
<protein>
    <recommendedName>
        <fullName evidence="5">Transposase zinc-binding domain-containing protein</fullName>
    </recommendedName>
</protein>
<evidence type="ECO:0000259" key="2">
    <source>
        <dbReference type="Pfam" id="PF14319"/>
    </source>
</evidence>
<evidence type="ECO:0000313" key="4">
    <source>
        <dbReference type="Proteomes" id="UP000826725"/>
    </source>
</evidence>
<dbReference type="KEGG" id="dbk:DGMP_22830"/>
<gene>
    <name evidence="3" type="ORF">DGMP_22830</name>
</gene>
<accession>A0A8D5FPY1</accession>
<dbReference type="GO" id="GO:0003677">
    <property type="term" value="F:DNA binding"/>
    <property type="evidence" value="ECO:0007669"/>
    <property type="project" value="InterPro"/>
</dbReference>